<keyword evidence="1" id="KW-0489">Methyltransferase</keyword>
<protein>
    <submittedName>
        <fullName evidence="1">Putative rRNA methylase</fullName>
    </submittedName>
</protein>
<sequence>MSLYGVIPFAHHLLERVITHGDTVVDATAGNGHDTAILAEQVGASGCVVSFDIQPEAIQNTRDRLKSGQLAERVELIGDSHAYIGDIFRAKRYTPPKAAIFNLGYLPGSNKTVTTSSESTIAAITQLLDLMPSKGLIALVIYHGHEEGKKERDALLSFTSSLDQEFFLVARYEFSNRKNHPPFLLALEKL</sequence>
<reference evidence="1 2" key="1">
    <citation type="submission" date="2016-10" db="EMBL/GenBank/DDBJ databases">
        <authorList>
            <person name="de Groot N.N."/>
        </authorList>
    </citation>
    <scope>NUCLEOTIDE SEQUENCE [LARGE SCALE GENOMIC DNA]</scope>
    <source>
        <strain evidence="1 2">DSM 21771</strain>
    </source>
</reference>
<dbReference type="EMBL" id="FNEN01000006">
    <property type="protein sequence ID" value="SDI79837.1"/>
    <property type="molecule type" value="Genomic_DNA"/>
</dbReference>
<evidence type="ECO:0000313" key="2">
    <source>
        <dbReference type="Proteomes" id="UP000198853"/>
    </source>
</evidence>
<keyword evidence="2" id="KW-1185">Reference proteome</keyword>
<dbReference type="PANTHER" id="PTHR35276:SF1">
    <property type="entry name" value="TRNA (MNM(5)S(2)U34)-METHYLTRANSFERASE, CHLOROPLASTIC"/>
    <property type="match status" value="1"/>
</dbReference>
<dbReference type="GO" id="GO:0032259">
    <property type="term" value="P:methylation"/>
    <property type="evidence" value="ECO:0007669"/>
    <property type="project" value="UniProtKB-KW"/>
</dbReference>
<organism evidence="1 2">
    <name type="scientific">Natribacillus halophilus</name>
    <dbReference type="NCBI Taxonomy" id="549003"/>
    <lineage>
        <taxon>Bacteria</taxon>
        <taxon>Bacillati</taxon>
        <taxon>Bacillota</taxon>
        <taxon>Bacilli</taxon>
        <taxon>Bacillales</taxon>
        <taxon>Bacillaceae</taxon>
        <taxon>Natribacillus</taxon>
    </lineage>
</organism>
<dbReference type="Gene3D" id="3.40.50.150">
    <property type="entry name" value="Vaccinia Virus protein VP39"/>
    <property type="match status" value="1"/>
</dbReference>
<dbReference type="PANTHER" id="PTHR35276">
    <property type="entry name" value="S-ADENOSYL-L-METHIONINE-DEPENDENT METHYLTRANSFERASES SUPERFAMILY PROTEIN"/>
    <property type="match status" value="1"/>
</dbReference>
<name>A0A1G8NIB7_9BACI</name>
<proteinExistence type="predicted"/>
<dbReference type="SUPFAM" id="SSF53335">
    <property type="entry name" value="S-adenosyl-L-methionine-dependent methyltransferases"/>
    <property type="match status" value="1"/>
</dbReference>
<evidence type="ECO:0000313" key="1">
    <source>
        <dbReference type="EMBL" id="SDI79837.1"/>
    </source>
</evidence>
<dbReference type="CDD" id="cd02440">
    <property type="entry name" value="AdoMet_MTases"/>
    <property type="match status" value="1"/>
</dbReference>
<dbReference type="GO" id="GO:0008168">
    <property type="term" value="F:methyltransferase activity"/>
    <property type="evidence" value="ECO:0007669"/>
    <property type="project" value="UniProtKB-KW"/>
</dbReference>
<dbReference type="InterPro" id="IPR029063">
    <property type="entry name" value="SAM-dependent_MTases_sf"/>
</dbReference>
<dbReference type="Pfam" id="PF06962">
    <property type="entry name" value="rRNA_methylase"/>
    <property type="match status" value="1"/>
</dbReference>
<dbReference type="RefSeq" id="WP_090398076.1">
    <property type="nucleotide sequence ID" value="NZ_FNEN01000006.1"/>
</dbReference>
<gene>
    <name evidence="1" type="ORF">SAMN04488123_10694</name>
</gene>
<dbReference type="OrthoDB" id="9792989at2"/>
<dbReference type="InterPro" id="IPR010719">
    <property type="entry name" value="MnmM_MeTrfase"/>
</dbReference>
<dbReference type="Proteomes" id="UP000198853">
    <property type="component" value="Unassembled WGS sequence"/>
</dbReference>
<keyword evidence="1" id="KW-0808">Transferase</keyword>
<accession>A0A1G8NIB7</accession>
<dbReference type="AlphaFoldDB" id="A0A1G8NIB7"/>